<protein>
    <submittedName>
        <fullName evidence="2">DUF6471 domain-containing protein</fullName>
    </submittedName>
</protein>
<accession>A0ABW3FG32</accession>
<evidence type="ECO:0000259" key="1">
    <source>
        <dbReference type="Pfam" id="PF20075"/>
    </source>
</evidence>
<dbReference type="RefSeq" id="WP_377212694.1">
    <property type="nucleotide sequence ID" value="NZ_JBHTJV010000009.1"/>
</dbReference>
<sequence>MAKVENQNEWAIKAKNILKAELKRKGIGYRDLAVKLTEMGTEIGEQGVANKISRGGFSASFMIQCFEAIGEKEIRI</sequence>
<evidence type="ECO:0000313" key="3">
    <source>
        <dbReference type="Proteomes" id="UP001597101"/>
    </source>
</evidence>
<proteinExistence type="predicted"/>
<dbReference type="InterPro" id="IPR045526">
    <property type="entry name" value="DUF6471"/>
</dbReference>
<feature type="domain" description="DUF6471" evidence="1">
    <location>
        <begin position="10"/>
        <end position="73"/>
    </location>
</feature>
<organism evidence="2 3">
    <name type="scientific">Pseudahrensia aquimaris</name>
    <dbReference type="NCBI Taxonomy" id="744461"/>
    <lineage>
        <taxon>Bacteria</taxon>
        <taxon>Pseudomonadati</taxon>
        <taxon>Pseudomonadota</taxon>
        <taxon>Alphaproteobacteria</taxon>
        <taxon>Hyphomicrobiales</taxon>
        <taxon>Ahrensiaceae</taxon>
        <taxon>Pseudahrensia</taxon>
    </lineage>
</organism>
<dbReference type="Proteomes" id="UP001597101">
    <property type="component" value="Unassembled WGS sequence"/>
</dbReference>
<comment type="caution">
    <text evidence="2">The sequence shown here is derived from an EMBL/GenBank/DDBJ whole genome shotgun (WGS) entry which is preliminary data.</text>
</comment>
<gene>
    <name evidence="2" type="ORF">ACFQ14_10565</name>
</gene>
<name>A0ABW3FG32_9HYPH</name>
<reference evidence="3" key="1">
    <citation type="journal article" date="2019" name="Int. J. Syst. Evol. Microbiol.">
        <title>The Global Catalogue of Microorganisms (GCM) 10K type strain sequencing project: providing services to taxonomists for standard genome sequencing and annotation.</title>
        <authorList>
            <consortium name="The Broad Institute Genomics Platform"/>
            <consortium name="The Broad Institute Genome Sequencing Center for Infectious Disease"/>
            <person name="Wu L."/>
            <person name="Ma J."/>
        </authorList>
    </citation>
    <scope>NUCLEOTIDE SEQUENCE [LARGE SCALE GENOMIC DNA]</scope>
    <source>
        <strain evidence="3">CCUG 60023</strain>
    </source>
</reference>
<dbReference type="Pfam" id="PF20075">
    <property type="entry name" value="DUF6471"/>
    <property type="match status" value="1"/>
</dbReference>
<evidence type="ECO:0000313" key="2">
    <source>
        <dbReference type="EMBL" id="MFD0916849.1"/>
    </source>
</evidence>
<dbReference type="EMBL" id="JBHTJV010000009">
    <property type="protein sequence ID" value="MFD0916849.1"/>
    <property type="molecule type" value="Genomic_DNA"/>
</dbReference>
<keyword evidence="3" id="KW-1185">Reference proteome</keyword>